<dbReference type="OrthoDB" id="41532at2759"/>
<gene>
    <name evidence="2" type="ORF">FKW77_004805</name>
</gene>
<dbReference type="SUPFAM" id="SSF55729">
    <property type="entry name" value="Acyl-CoA N-acyltransferases (Nat)"/>
    <property type="match status" value="1"/>
</dbReference>
<dbReference type="Proteomes" id="UP000316270">
    <property type="component" value="Chromosome 11"/>
</dbReference>
<dbReference type="InterPro" id="IPR000182">
    <property type="entry name" value="GNAT_dom"/>
</dbReference>
<dbReference type="PANTHER" id="PTHR43617">
    <property type="entry name" value="L-AMINO ACID N-ACETYLTRANSFERASE"/>
    <property type="match status" value="1"/>
</dbReference>
<sequence>MYSQDAETIAPPLQSNIKFIVLPKTDLGTIRDGLIEKFRSFRLFALGESPEAFASKLATEKVFSKDVWAGRLSNSRATHIFAIKCPDAIDLTSDAGKIEALLDNEWIAQTVMIEMVGSEVAKLAADKSPWSHGSQDASQPDNHRAVEERVVLALNGVYVAPGYRQGGIGTNMVAMAVDEGIRMAKSRGLFEVQFQVRVDGENVSAVKLYERAGFERGSCKERLVKGETERNGIKIPPRDAEILVMHRRMLLNQ</sequence>
<evidence type="ECO:0000313" key="2">
    <source>
        <dbReference type="EMBL" id="QDS74356.1"/>
    </source>
</evidence>
<accession>A0A517LFJ4</accession>
<organism evidence="2 3">
    <name type="scientific">Venturia effusa</name>
    <dbReference type="NCBI Taxonomy" id="50376"/>
    <lineage>
        <taxon>Eukaryota</taxon>
        <taxon>Fungi</taxon>
        <taxon>Dikarya</taxon>
        <taxon>Ascomycota</taxon>
        <taxon>Pezizomycotina</taxon>
        <taxon>Dothideomycetes</taxon>
        <taxon>Pleosporomycetidae</taxon>
        <taxon>Venturiales</taxon>
        <taxon>Venturiaceae</taxon>
        <taxon>Venturia</taxon>
    </lineage>
</organism>
<reference evidence="2 3" key="1">
    <citation type="submission" date="2019-07" db="EMBL/GenBank/DDBJ databases">
        <title>Finished genome of Venturia effusa.</title>
        <authorList>
            <person name="Young C.A."/>
            <person name="Cox M.P."/>
            <person name="Ganley A.R.D."/>
            <person name="David W.J."/>
        </authorList>
    </citation>
    <scope>NUCLEOTIDE SEQUENCE [LARGE SCALE GENOMIC DNA]</scope>
    <source>
        <strain evidence="3">albino</strain>
    </source>
</reference>
<dbReference type="InterPro" id="IPR016181">
    <property type="entry name" value="Acyl_CoA_acyltransferase"/>
</dbReference>
<dbReference type="EMBL" id="CP042195">
    <property type="protein sequence ID" value="QDS74356.1"/>
    <property type="molecule type" value="Genomic_DNA"/>
</dbReference>
<dbReference type="Gene3D" id="3.40.630.30">
    <property type="match status" value="1"/>
</dbReference>
<dbReference type="Pfam" id="PF00583">
    <property type="entry name" value="Acetyltransf_1"/>
    <property type="match status" value="1"/>
</dbReference>
<proteinExistence type="predicted"/>
<dbReference type="AlphaFoldDB" id="A0A517LFJ4"/>
<feature type="domain" description="N-acetyltransferase" evidence="1">
    <location>
        <begin position="86"/>
        <end position="236"/>
    </location>
</feature>
<dbReference type="InterPro" id="IPR050276">
    <property type="entry name" value="MshD_Acetyltransferase"/>
</dbReference>
<keyword evidence="3" id="KW-1185">Reference proteome</keyword>
<evidence type="ECO:0000313" key="3">
    <source>
        <dbReference type="Proteomes" id="UP000316270"/>
    </source>
</evidence>
<dbReference type="PROSITE" id="PS51186">
    <property type="entry name" value="GNAT"/>
    <property type="match status" value="1"/>
</dbReference>
<dbReference type="GO" id="GO:0016747">
    <property type="term" value="F:acyltransferase activity, transferring groups other than amino-acyl groups"/>
    <property type="evidence" value="ECO:0007669"/>
    <property type="project" value="InterPro"/>
</dbReference>
<name>A0A517LFJ4_9PEZI</name>
<protein>
    <recommendedName>
        <fullName evidence="1">N-acetyltransferase domain-containing protein</fullName>
    </recommendedName>
</protein>
<evidence type="ECO:0000259" key="1">
    <source>
        <dbReference type="PROSITE" id="PS51186"/>
    </source>
</evidence>